<dbReference type="Pfam" id="PF01522">
    <property type="entry name" value="Polysacc_deac_1"/>
    <property type="match status" value="1"/>
</dbReference>
<dbReference type="EMBL" id="UOFU01000259">
    <property type="protein sequence ID" value="VAX02279.1"/>
    <property type="molecule type" value="Genomic_DNA"/>
</dbReference>
<feature type="domain" description="NodB homology" evidence="4">
    <location>
        <begin position="89"/>
        <end position="357"/>
    </location>
</feature>
<evidence type="ECO:0000259" key="3">
    <source>
        <dbReference type="PROSITE" id="PS50835"/>
    </source>
</evidence>
<protein>
    <submittedName>
        <fullName evidence="5">Polysaccharide deacetylase</fullName>
    </submittedName>
</protein>
<proteinExistence type="predicted"/>
<comment type="subcellular location">
    <subcellularLocation>
        <location evidence="1">Secreted</location>
    </subcellularLocation>
</comment>
<dbReference type="PANTHER" id="PTHR34216">
    <property type="match status" value="1"/>
</dbReference>
<dbReference type="GO" id="GO:0016810">
    <property type="term" value="F:hydrolase activity, acting on carbon-nitrogen (but not peptide) bonds"/>
    <property type="evidence" value="ECO:0007669"/>
    <property type="project" value="InterPro"/>
</dbReference>
<dbReference type="Gene3D" id="3.20.20.370">
    <property type="entry name" value="Glycoside hydrolase/deacetylase"/>
    <property type="match status" value="1"/>
</dbReference>
<name>A0A3B1A965_9ZZZZ</name>
<evidence type="ECO:0000256" key="2">
    <source>
        <dbReference type="ARBA" id="ARBA00022729"/>
    </source>
</evidence>
<evidence type="ECO:0000313" key="5">
    <source>
        <dbReference type="EMBL" id="VAX02279.1"/>
    </source>
</evidence>
<dbReference type="InterPro" id="IPR007110">
    <property type="entry name" value="Ig-like_dom"/>
</dbReference>
<evidence type="ECO:0000259" key="4">
    <source>
        <dbReference type="PROSITE" id="PS51677"/>
    </source>
</evidence>
<dbReference type="CDD" id="cd10973">
    <property type="entry name" value="CE4_DAC_u4_5s"/>
    <property type="match status" value="1"/>
</dbReference>
<reference evidence="5" key="1">
    <citation type="submission" date="2018-06" db="EMBL/GenBank/DDBJ databases">
        <authorList>
            <person name="Zhirakovskaya E."/>
        </authorList>
    </citation>
    <scope>NUCLEOTIDE SEQUENCE</scope>
</reference>
<evidence type="ECO:0000256" key="1">
    <source>
        <dbReference type="ARBA" id="ARBA00004613"/>
    </source>
</evidence>
<gene>
    <name evidence="5" type="ORF">MNBD_GAMMA20-708</name>
</gene>
<dbReference type="InterPro" id="IPR002509">
    <property type="entry name" value="NODB_dom"/>
</dbReference>
<dbReference type="PROSITE" id="PS51677">
    <property type="entry name" value="NODB"/>
    <property type="match status" value="1"/>
</dbReference>
<organism evidence="5">
    <name type="scientific">hydrothermal vent metagenome</name>
    <dbReference type="NCBI Taxonomy" id="652676"/>
    <lineage>
        <taxon>unclassified sequences</taxon>
        <taxon>metagenomes</taxon>
        <taxon>ecological metagenomes</taxon>
    </lineage>
</organism>
<feature type="domain" description="Ig-like" evidence="3">
    <location>
        <begin position="261"/>
        <end position="336"/>
    </location>
</feature>
<dbReference type="InterPro" id="IPR051398">
    <property type="entry name" value="Polysacch_Deacetylase"/>
</dbReference>
<dbReference type="AlphaFoldDB" id="A0A3B1A965"/>
<dbReference type="InterPro" id="IPR011330">
    <property type="entry name" value="Glyco_hydro/deAcase_b/a-brl"/>
</dbReference>
<dbReference type="GO" id="GO:0005576">
    <property type="term" value="C:extracellular region"/>
    <property type="evidence" value="ECO:0007669"/>
    <property type="project" value="UniProtKB-SubCell"/>
</dbReference>
<dbReference type="PROSITE" id="PS50835">
    <property type="entry name" value="IG_LIKE"/>
    <property type="match status" value="1"/>
</dbReference>
<keyword evidence="2" id="KW-0732">Signal</keyword>
<dbReference type="GO" id="GO:0005975">
    <property type="term" value="P:carbohydrate metabolic process"/>
    <property type="evidence" value="ECO:0007669"/>
    <property type="project" value="InterPro"/>
</dbReference>
<accession>A0A3B1A965</accession>
<sequence length="357" mass="40655">MTRKNTHIHWLLLLTILIGPVFFTVVSAEERQAVIFMYHHFGVEKYPSTNVRLAQFEAHLDYIADNGYQVWPLQKVVRFLRNDKPFPARVVAITIDDAYTSVYTEAFPRLRARDWPFTVFVATDGVDKHYTALMTWAQMREMQRHGASFANHSASHEHLIQRQSGEDDRAWLARLREDIQRAQRRLKEELGSAPMLLAYPYGEFNTALAELVAGLGYTAFGQQSGPAGLGYDFRALPRFPMSERFADMDGFRTKVASLALPVLSVKPWGPVIDDANNPPRLRVSLGDSDARLAQLGCFVSGQGRVNVEWEDRAAQRFVVQAAALLPMGRSRYNCTAPSAQKGRYYWYSHLWMRLPAN</sequence>
<dbReference type="SUPFAM" id="SSF88713">
    <property type="entry name" value="Glycoside hydrolase/deacetylase"/>
    <property type="match status" value="1"/>
</dbReference>
<dbReference type="PANTHER" id="PTHR34216:SF3">
    <property type="entry name" value="POLY-BETA-1,6-N-ACETYL-D-GLUCOSAMINE N-DEACETYLASE"/>
    <property type="match status" value="1"/>
</dbReference>